<dbReference type="OrthoDB" id="7157734at2"/>
<dbReference type="PANTHER" id="PTHR38457:SF1">
    <property type="entry name" value="REGULATOR ABRB-RELATED"/>
    <property type="match status" value="1"/>
</dbReference>
<dbReference type="GO" id="GO:0010468">
    <property type="term" value="P:regulation of gene expression"/>
    <property type="evidence" value="ECO:0007669"/>
    <property type="project" value="InterPro"/>
</dbReference>
<comment type="caution">
    <text evidence="2">The sequence shown here is derived from an EMBL/GenBank/DDBJ whole genome shotgun (WGS) entry which is preliminary data.</text>
</comment>
<keyword evidence="2" id="KW-0031">Aminopeptidase</keyword>
<dbReference type="EMBL" id="QDDR01000003">
    <property type="protein sequence ID" value="PVE47973.1"/>
    <property type="molecule type" value="Genomic_DNA"/>
</dbReference>
<protein>
    <submittedName>
        <fullName evidence="2">Aminopeptidase</fullName>
    </submittedName>
</protein>
<keyword evidence="2" id="KW-0378">Hydrolase</keyword>
<dbReference type="InterPro" id="IPR007820">
    <property type="entry name" value="AbrB_fam"/>
</dbReference>
<evidence type="ECO:0000313" key="3">
    <source>
        <dbReference type="Proteomes" id="UP000244810"/>
    </source>
</evidence>
<feature type="transmembrane region" description="Helical" evidence="1">
    <location>
        <begin position="39"/>
        <end position="58"/>
    </location>
</feature>
<evidence type="ECO:0000256" key="1">
    <source>
        <dbReference type="SAM" id="Phobius"/>
    </source>
</evidence>
<keyword evidence="3" id="KW-1185">Reference proteome</keyword>
<keyword evidence="1" id="KW-1133">Transmembrane helix</keyword>
<feature type="transmembrane region" description="Helical" evidence="1">
    <location>
        <begin position="70"/>
        <end position="89"/>
    </location>
</feature>
<sequence length="359" mass="36859">MSGLTRFTNGIPPLTILATFGLGGAGGLLASWLGLPLAMLLGSMTAVTLASALGLRVSGHALAVPQKWRYVLVPIVGTAIGASFPPDFASQAMHWWLTMAALVIFIPAVHALGYLLFGRLGGLSRPTAFYAAMPGGFIESLDMGEKAGADMPMLIMLQLLRLILCIVLIPIAFSLIEGQAVGSASGLAAGAGHAPLTVWDAAVLTAIAVSGWFIASRLNFPAAVLSGPLLLSGLAHALGLTAAVPPVWMVLVTQWVMGTSLAVRLSGFTRGEAGLALRLSLAHVGLMLGVALGVALLTSGPVGEPISAVVLAFAPGGVTEMSLVALSLHLSAVYVTLHHLARIVLAVLVARIGQRWVGL</sequence>
<feature type="transmembrane region" description="Helical" evidence="1">
    <location>
        <begin position="279"/>
        <end position="300"/>
    </location>
</feature>
<accession>A0A2T7UT98</accession>
<feature type="transmembrane region" description="Helical" evidence="1">
    <location>
        <begin position="306"/>
        <end position="328"/>
    </location>
</feature>
<dbReference type="GO" id="GO:0016020">
    <property type="term" value="C:membrane"/>
    <property type="evidence" value="ECO:0007669"/>
    <property type="project" value="InterPro"/>
</dbReference>
<keyword evidence="1" id="KW-0472">Membrane</keyword>
<organism evidence="2 3">
    <name type="scientific">Pararhodobacter aggregans</name>
    <dbReference type="NCBI Taxonomy" id="404875"/>
    <lineage>
        <taxon>Bacteria</taxon>
        <taxon>Pseudomonadati</taxon>
        <taxon>Pseudomonadota</taxon>
        <taxon>Alphaproteobacteria</taxon>
        <taxon>Rhodobacterales</taxon>
        <taxon>Paracoccaceae</taxon>
        <taxon>Pararhodobacter</taxon>
    </lineage>
</organism>
<feature type="transmembrane region" description="Helical" evidence="1">
    <location>
        <begin position="222"/>
        <end position="241"/>
    </location>
</feature>
<reference evidence="2 3" key="1">
    <citation type="journal article" date="2011" name="Syst. Appl. Microbiol.">
        <title>Defluviimonas denitrificans gen. nov., sp. nov., and Pararhodobacter aggregans gen. nov., sp. nov., non-phototrophic Rhodobacteraceae from the biofilter of a marine aquaculture.</title>
        <authorList>
            <person name="Foesel B.U."/>
            <person name="Drake H.L."/>
            <person name="Schramm A."/>
        </authorList>
    </citation>
    <scope>NUCLEOTIDE SEQUENCE [LARGE SCALE GENOMIC DNA]</scope>
    <source>
        <strain evidence="2 3">D1-19</strain>
    </source>
</reference>
<dbReference type="PANTHER" id="PTHR38457">
    <property type="entry name" value="REGULATOR ABRB-RELATED"/>
    <property type="match status" value="1"/>
</dbReference>
<feature type="transmembrane region" description="Helical" evidence="1">
    <location>
        <begin position="95"/>
        <end position="117"/>
    </location>
</feature>
<dbReference type="Proteomes" id="UP000244810">
    <property type="component" value="Unassembled WGS sequence"/>
</dbReference>
<keyword evidence="1" id="KW-0812">Transmembrane</keyword>
<dbReference type="PIRSF" id="PIRSF038991">
    <property type="entry name" value="Protein_AbrB"/>
    <property type="match status" value="1"/>
</dbReference>
<dbReference type="AlphaFoldDB" id="A0A2T7UT98"/>
<keyword evidence="2" id="KW-0645">Protease</keyword>
<name>A0A2T7UT98_9RHOB</name>
<proteinExistence type="predicted"/>
<dbReference type="Pfam" id="PF05145">
    <property type="entry name" value="AbrB"/>
    <property type="match status" value="1"/>
</dbReference>
<feature type="transmembrane region" description="Helical" evidence="1">
    <location>
        <begin position="247"/>
        <end position="267"/>
    </location>
</feature>
<gene>
    <name evidence="2" type="ORF">DDE23_07455</name>
</gene>
<feature type="transmembrane region" description="Helical" evidence="1">
    <location>
        <begin position="196"/>
        <end position="215"/>
    </location>
</feature>
<dbReference type="GO" id="GO:0004177">
    <property type="term" value="F:aminopeptidase activity"/>
    <property type="evidence" value="ECO:0007669"/>
    <property type="project" value="UniProtKB-KW"/>
</dbReference>
<evidence type="ECO:0000313" key="2">
    <source>
        <dbReference type="EMBL" id="PVE47973.1"/>
    </source>
</evidence>
<feature type="transmembrane region" description="Helical" evidence="1">
    <location>
        <begin position="12"/>
        <end position="33"/>
    </location>
</feature>
<feature type="transmembrane region" description="Helical" evidence="1">
    <location>
        <begin position="153"/>
        <end position="176"/>
    </location>
</feature>
<dbReference type="RefSeq" id="WP_107751346.1">
    <property type="nucleotide sequence ID" value="NZ_QBKF01000004.1"/>
</dbReference>